<dbReference type="Gene3D" id="2.30.29.30">
    <property type="entry name" value="Pleckstrin-homology domain (PH domain)/Phosphotyrosine-binding domain (PTB)"/>
    <property type="match status" value="1"/>
</dbReference>
<dbReference type="Proteomes" id="UP001146120">
    <property type="component" value="Unassembled WGS sequence"/>
</dbReference>
<dbReference type="InterPro" id="IPR000961">
    <property type="entry name" value="AGC-kinase_C"/>
</dbReference>
<keyword evidence="5" id="KW-0418">Kinase</keyword>
<dbReference type="GO" id="GO:0005524">
    <property type="term" value="F:ATP binding"/>
    <property type="evidence" value="ECO:0007669"/>
    <property type="project" value="UniProtKB-UniRule"/>
</dbReference>
<dbReference type="InterPro" id="IPR000719">
    <property type="entry name" value="Prot_kinase_dom"/>
</dbReference>
<dbReference type="PROSITE" id="PS51285">
    <property type="entry name" value="AGC_KINASE_CTER"/>
    <property type="match status" value="1"/>
</dbReference>
<evidence type="ECO:0008006" key="13">
    <source>
        <dbReference type="Google" id="ProtNLM"/>
    </source>
</evidence>
<dbReference type="InterPro" id="IPR017441">
    <property type="entry name" value="Protein_kinase_ATP_BS"/>
</dbReference>
<dbReference type="GO" id="GO:0004674">
    <property type="term" value="F:protein serine/threonine kinase activity"/>
    <property type="evidence" value="ECO:0007669"/>
    <property type="project" value="UniProtKB-KW"/>
</dbReference>
<feature type="domain" description="AGC-kinase C-terminal" evidence="10">
    <location>
        <begin position="653"/>
        <end position="719"/>
    </location>
</feature>
<dbReference type="PROSITE" id="PS50011">
    <property type="entry name" value="PROTEIN_KINASE_DOM"/>
    <property type="match status" value="1"/>
</dbReference>
<reference evidence="11" key="1">
    <citation type="submission" date="2022-11" db="EMBL/GenBank/DDBJ databases">
        <authorList>
            <person name="Morgan W.R."/>
            <person name="Tartar A."/>
        </authorList>
    </citation>
    <scope>NUCLEOTIDE SEQUENCE</scope>
    <source>
        <strain evidence="11">ARSEF 373</strain>
    </source>
</reference>
<dbReference type="SUPFAM" id="SSF56112">
    <property type="entry name" value="Protein kinase-like (PK-like)"/>
    <property type="match status" value="1"/>
</dbReference>
<reference evidence="11" key="2">
    <citation type="journal article" date="2023" name="Microbiol Resour">
        <title>Decontamination and Annotation of the Draft Genome Sequence of the Oomycete Lagenidium giganteum ARSEF 373.</title>
        <authorList>
            <person name="Morgan W.R."/>
            <person name="Tartar A."/>
        </authorList>
    </citation>
    <scope>NUCLEOTIDE SEQUENCE</scope>
    <source>
        <strain evidence="11">ARSEF 373</strain>
    </source>
</reference>
<dbReference type="AlphaFoldDB" id="A0AAV2YK56"/>
<organism evidence="11 12">
    <name type="scientific">Lagenidium giganteum</name>
    <dbReference type="NCBI Taxonomy" id="4803"/>
    <lineage>
        <taxon>Eukaryota</taxon>
        <taxon>Sar</taxon>
        <taxon>Stramenopiles</taxon>
        <taxon>Oomycota</taxon>
        <taxon>Peronosporomycetes</taxon>
        <taxon>Pythiales</taxon>
        <taxon>Pythiaceae</taxon>
    </lineage>
</organism>
<evidence type="ECO:0000256" key="8">
    <source>
        <dbReference type="SAM" id="MobiDB-lite"/>
    </source>
</evidence>
<evidence type="ECO:0000256" key="7">
    <source>
        <dbReference type="PROSITE-ProRule" id="PRU10141"/>
    </source>
</evidence>
<evidence type="ECO:0000256" key="6">
    <source>
        <dbReference type="ARBA" id="ARBA00022840"/>
    </source>
</evidence>
<evidence type="ECO:0000313" key="11">
    <source>
        <dbReference type="EMBL" id="DAZ94286.1"/>
    </source>
</evidence>
<dbReference type="Pfam" id="PF00069">
    <property type="entry name" value="Pkinase"/>
    <property type="match status" value="1"/>
</dbReference>
<keyword evidence="1" id="KW-0723">Serine/threonine-protein kinase</keyword>
<comment type="caution">
    <text evidence="11">The sequence shown here is derived from an EMBL/GenBank/DDBJ whole genome shotgun (WGS) entry which is preliminary data.</text>
</comment>
<dbReference type="InterPro" id="IPR008271">
    <property type="entry name" value="Ser/Thr_kinase_AS"/>
</dbReference>
<dbReference type="PANTHER" id="PTHR24351">
    <property type="entry name" value="RIBOSOMAL PROTEIN S6 KINASE"/>
    <property type="match status" value="1"/>
</dbReference>
<dbReference type="Gene3D" id="3.30.200.20">
    <property type="entry name" value="Phosphorylase Kinase, domain 1"/>
    <property type="match status" value="1"/>
</dbReference>
<name>A0AAV2YK56_9STRA</name>
<dbReference type="PROSITE" id="PS00107">
    <property type="entry name" value="PROTEIN_KINASE_ATP"/>
    <property type="match status" value="1"/>
</dbReference>
<dbReference type="SUPFAM" id="SSF50729">
    <property type="entry name" value="PH domain-like"/>
    <property type="match status" value="1"/>
</dbReference>
<evidence type="ECO:0000259" key="9">
    <source>
        <dbReference type="PROSITE" id="PS50011"/>
    </source>
</evidence>
<sequence>MERRSFLKAEGAARPKHFFHGIDLSTQPHLTKSGRKSKRVVKRVFVILDGYLFYFQNALATEPCGVLPLDQSQYLLHSYASSERLSNFCVEIHSPVRTWGSIILHFHKCESTKVHEIERILVTAGASRRRQLPRAKGTAARSLSPDRRVSRLVTLRRLLSSPRLTTHAKLKDTRVEELSTPPSGEDQSMQLETDEAAASETTSFICKTTMGRRRSLIKMKLGRAAPTPDYSSETTETIKPNSTISFTSRQTLRFDLEDGDFVAEDEIAVELCHELCTNGFVENAGRKVFHFMTPFWPWERQRRTGDQFLLTMGSGTQPRVRFATSLDTAATTRTTAKANGTIEISTAKGNMVAKIHLGKERAVSFPIVLATEAARCQLKKYEPIKMIGCGGFGHVMVARHRATDQLVAIKTLSKKAIATQHQIQHSLSEKAVLTLCRHHPFIIQMHAAFQTIDHLHMVLDYCPGGELFFHLSRVGRFREHQAAFYVAEVFLALEFLHNNNIIYRDLKPENILLDKHGHVRLADFGLSKLGIDDWTLAMTFCGSIEYLAPEVLALGEPTFAASLPRKGYGKAADFWALGCLLYELLTGEPPFFSGNNRPRLYARIMKGQLQFPAFVSADARDLIQGLLTVDPTERLGSRKRGHAAIKEHAFFSKYINWHALFHRGLRPPFQPRADDFANFDTQFTSMPLSVVDKMTQFPRQIPMDYQLFEDYNWEANTPK</sequence>
<keyword evidence="6 7" id="KW-0067">ATP-binding</keyword>
<dbReference type="PROSITE" id="PS00108">
    <property type="entry name" value="PROTEIN_KINASE_ST"/>
    <property type="match status" value="1"/>
</dbReference>
<keyword evidence="12" id="KW-1185">Reference proteome</keyword>
<dbReference type="InterPro" id="IPR011993">
    <property type="entry name" value="PH-like_dom_sf"/>
</dbReference>
<evidence type="ECO:0000256" key="1">
    <source>
        <dbReference type="ARBA" id="ARBA00022527"/>
    </source>
</evidence>
<dbReference type="FunFam" id="1.10.510.10:FF:000465">
    <property type="entry name" value="Non-specific serine/threonine protein kinase"/>
    <property type="match status" value="1"/>
</dbReference>
<evidence type="ECO:0000259" key="10">
    <source>
        <dbReference type="PROSITE" id="PS51285"/>
    </source>
</evidence>
<dbReference type="Gene3D" id="1.10.510.10">
    <property type="entry name" value="Transferase(Phosphotransferase) domain 1"/>
    <property type="match status" value="1"/>
</dbReference>
<dbReference type="SMART" id="SM00220">
    <property type="entry name" value="S_TKc"/>
    <property type="match status" value="1"/>
</dbReference>
<dbReference type="InterPro" id="IPR011009">
    <property type="entry name" value="Kinase-like_dom_sf"/>
</dbReference>
<feature type="region of interest" description="Disordered" evidence="8">
    <location>
        <begin position="169"/>
        <end position="194"/>
    </location>
</feature>
<dbReference type="EMBL" id="DAKRPA010000258">
    <property type="protein sequence ID" value="DAZ94286.1"/>
    <property type="molecule type" value="Genomic_DNA"/>
</dbReference>
<dbReference type="CDD" id="cd05123">
    <property type="entry name" value="STKc_AGC"/>
    <property type="match status" value="1"/>
</dbReference>
<feature type="binding site" evidence="7">
    <location>
        <position position="410"/>
    </location>
    <ligand>
        <name>ATP</name>
        <dbReference type="ChEBI" id="CHEBI:30616"/>
    </ligand>
</feature>
<feature type="domain" description="Protein kinase" evidence="9">
    <location>
        <begin position="381"/>
        <end position="651"/>
    </location>
</feature>
<evidence type="ECO:0000256" key="5">
    <source>
        <dbReference type="ARBA" id="ARBA00022777"/>
    </source>
</evidence>
<keyword evidence="4 7" id="KW-0547">Nucleotide-binding</keyword>
<evidence type="ECO:0000313" key="12">
    <source>
        <dbReference type="Proteomes" id="UP001146120"/>
    </source>
</evidence>
<dbReference type="InterPro" id="IPR045270">
    <property type="entry name" value="STKc_AGC"/>
</dbReference>
<evidence type="ECO:0000256" key="3">
    <source>
        <dbReference type="ARBA" id="ARBA00022679"/>
    </source>
</evidence>
<proteinExistence type="predicted"/>
<keyword evidence="2" id="KW-0597">Phosphoprotein</keyword>
<gene>
    <name evidence="11" type="ORF">N0F65_010883</name>
</gene>
<accession>A0AAV2YK56</accession>
<evidence type="ECO:0000256" key="2">
    <source>
        <dbReference type="ARBA" id="ARBA00022553"/>
    </source>
</evidence>
<protein>
    <recommendedName>
        <fullName evidence="13">AGC protein kinase</fullName>
    </recommendedName>
</protein>
<dbReference type="FunFam" id="3.30.200.20:FF:000042">
    <property type="entry name" value="Aurora kinase A"/>
    <property type="match status" value="1"/>
</dbReference>
<feature type="compositionally biased region" description="Polar residues" evidence="8">
    <location>
        <begin position="180"/>
        <end position="191"/>
    </location>
</feature>
<keyword evidence="3" id="KW-0808">Transferase</keyword>
<evidence type="ECO:0000256" key="4">
    <source>
        <dbReference type="ARBA" id="ARBA00022741"/>
    </source>
</evidence>